<feature type="domain" description="MOSC" evidence="1">
    <location>
        <begin position="89"/>
        <end position="260"/>
    </location>
</feature>
<comment type="caution">
    <text evidence="2">The sequence shown here is derived from an EMBL/GenBank/DDBJ whole genome shotgun (WGS) entry which is preliminary data.</text>
</comment>
<dbReference type="GO" id="GO:0030151">
    <property type="term" value="F:molybdenum ion binding"/>
    <property type="evidence" value="ECO:0007669"/>
    <property type="project" value="InterPro"/>
</dbReference>
<dbReference type="GO" id="GO:0030170">
    <property type="term" value="F:pyridoxal phosphate binding"/>
    <property type="evidence" value="ECO:0007669"/>
    <property type="project" value="InterPro"/>
</dbReference>
<dbReference type="Proteomes" id="UP000076715">
    <property type="component" value="Unassembled WGS sequence"/>
</dbReference>
<evidence type="ECO:0000259" key="1">
    <source>
        <dbReference type="PROSITE" id="PS51340"/>
    </source>
</evidence>
<dbReference type="RefSeq" id="WP_066308458.1">
    <property type="nucleotide sequence ID" value="NZ_LQRT01000001.1"/>
</dbReference>
<dbReference type="InterPro" id="IPR005303">
    <property type="entry name" value="MOCOS_middle"/>
</dbReference>
<organism evidence="2 3">
    <name type="scientific">Aquimarina aggregata</name>
    <dbReference type="NCBI Taxonomy" id="1642818"/>
    <lineage>
        <taxon>Bacteria</taxon>
        <taxon>Pseudomonadati</taxon>
        <taxon>Bacteroidota</taxon>
        <taxon>Flavobacteriia</taxon>
        <taxon>Flavobacteriales</taxon>
        <taxon>Flavobacteriaceae</taxon>
        <taxon>Aquimarina</taxon>
    </lineage>
</organism>
<dbReference type="EMBL" id="LQRT01000001">
    <property type="protein sequence ID" value="KZS43016.1"/>
    <property type="molecule type" value="Genomic_DNA"/>
</dbReference>
<dbReference type="STRING" id="1642818.AWE51_16875"/>
<dbReference type="PROSITE" id="PS51340">
    <property type="entry name" value="MOSC"/>
    <property type="match status" value="1"/>
</dbReference>
<dbReference type="InterPro" id="IPR005302">
    <property type="entry name" value="MoCF_Sase_C"/>
</dbReference>
<reference evidence="2 3" key="1">
    <citation type="submission" date="2016-01" db="EMBL/GenBank/DDBJ databases">
        <title>The draft genome sequence of Aquimarina sp. RZW4-3-2.</title>
        <authorList>
            <person name="Wang Y."/>
        </authorList>
    </citation>
    <scope>NUCLEOTIDE SEQUENCE [LARGE SCALE GENOMIC DNA]</scope>
    <source>
        <strain evidence="2 3">RZW4-3-2</strain>
    </source>
</reference>
<proteinExistence type="predicted"/>
<name>A0A163D5R5_9FLAO</name>
<dbReference type="AlphaFoldDB" id="A0A163D5R5"/>
<protein>
    <recommendedName>
        <fullName evidence="1">MOSC domain-containing protein</fullName>
    </recommendedName>
</protein>
<accession>A0A163D5R5</accession>
<sequence>MKKPYISKIRVYPVKSLDPIEVNKAEIGIHSLRYDREFAMVADDRRYVNAKRTGRVNQLKATYDLPNQRIFLSHRDGGEINDFELRENNKALEKYLEDFFDMKLTLYHRTRGELMDIPKASSITIVSEASLQSLHQDFSDHTLEDLRLRFRANIEIGGVDPYWEEKLFGEQGIGFRFLVGNVEMIGVSPRARCNVPPRDPFTGETDKTFVKTMLESRSKSLPTDSLLSNYGSLYHLTVNTFVPESEKGKIITVGDEIEIIEPVRLQ</sequence>
<evidence type="ECO:0000313" key="3">
    <source>
        <dbReference type="Proteomes" id="UP000076715"/>
    </source>
</evidence>
<keyword evidence="3" id="KW-1185">Reference proteome</keyword>
<dbReference type="GO" id="GO:0003824">
    <property type="term" value="F:catalytic activity"/>
    <property type="evidence" value="ECO:0007669"/>
    <property type="project" value="InterPro"/>
</dbReference>
<dbReference type="Pfam" id="PF03476">
    <property type="entry name" value="MOSC_N"/>
    <property type="match status" value="1"/>
</dbReference>
<dbReference type="Pfam" id="PF03473">
    <property type="entry name" value="MOSC"/>
    <property type="match status" value="1"/>
</dbReference>
<dbReference type="SUPFAM" id="SSF141673">
    <property type="entry name" value="MOSC N-terminal domain-like"/>
    <property type="match status" value="1"/>
</dbReference>
<dbReference type="OrthoDB" id="581532at2"/>
<evidence type="ECO:0000313" key="2">
    <source>
        <dbReference type="EMBL" id="KZS43016.1"/>
    </source>
</evidence>
<gene>
    <name evidence="2" type="ORF">AWE51_16875</name>
</gene>